<dbReference type="AlphaFoldDB" id="A0A915ZY03"/>
<dbReference type="EMBL" id="CAGKOT010000088">
    <property type="protein sequence ID" value="CAB5394318.1"/>
    <property type="molecule type" value="Genomic_DNA"/>
</dbReference>
<feature type="compositionally biased region" description="Acidic residues" evidence="2">
    <location>
        <begin position="256"/>
        <end position="269"/>
    </location>
</feature>
<dbReference type="VEuPathDB" id="FungiDB:RhiirFUN_011676"/>
<evidence type="ECO:0000259" key="3">
    <source>
        <dbReference type="PROSITE" id="PS51253"/>
    </source>
</evidence>
<feature type="domain" description="HTH CENPB-type" evidence="3">
    <location>
        <begin position="47"/>
        <end position="120"/>
    </location>
</feature>
<dbReference type="GO" id="GO:0005634">
    <property type="term" value="C:nucleus"/>
    <property type="evidence" value="ECO:0007669"/>
    <property type="project" value="TreeGrafter"/>
</dbReference>
<dbReference type="InterPro" id="IPR050863">
    <property type="entry name" value="CenT-Element_Derived"/>
</dbReference>
<dbReference type="OrthoDB" id="2436443at2759"/>
<dbReference type="Pfam" id="PF03221">
    <property type="entry name" value="HTH_Tnp_Tc5"/>
    <property type="match status" value="1"/>
</dbReference>
<dbReference type="InterPro" id="IPR006600">
    <property type="entry name" value="HTH_CenpB_DNA-bd_dom"/>
</dbReference>
<comment type="caution">
    <text evidence="4">The sequence shown here is derived from an EMBL/GenBank/DDBJ whole genome shotgun (WGS) entry which is preliminary data.</text>
</comment>
<evidence type="ECO:0000256" key="2">
    <source>
        <dbReference type="SAM" id="MobiDB-lite"/>
    </source>
</evidence>
<dbReference type="VEuPathDB" id="FungiDB:RhiirFUN_020134"/>
<keyword evidence="1" id="KW-0238">DNA-binding</keyword>
<accession>A0A915ZY03</accession>
<dbReference type="Pfam" id="PF03184">
    <property type="entry name" value="DDE_1"/>
    <property type="match status" value="2"/>
</dbReference>
<gene>
    <name evidence="4" type="ORF">CHRIB12_LOCUS23264</name>
</gene>
<evidence type="ECO:0000313" key="5">
    <source>
        <dbReference type="Proteomes" id="UP000684084"/>
    </source>
</evidence>
<dbReference type="PROSITE" id="PS51253">
    <property type="entry name" value="HTH_CENPB"/>
    <property type="match status" value="1"/>
</dbReference>
<feature type="region of interest" description="Disordered" evidence="2">
    <location>
        <begin position="251"/>
        <end position="322"/>
    </location>
</feature>
<proteinExistence type="predicted"/>
<dbReference type="Proteomes" id="UP000684084">
    <property type="component" value="Unassembled WGS sequence"/>
</dbReference>
<feature type="compositionally biased region" description="Basic residues" evidence="2">
    <location>
        <begin position="295"/>
        <end position="308"/>
    </location>
</feature>
<reference evidence="4" key="1">
    <citation type="submission" date="2020-05" db="EMBL/GenBank/DDBJ databases">
        <authorList>
            <person name="Rincon C."/>
            <person name="Sanders R I."/>
            <person name="Robbins C."/>
            <person name="Chaturvedi A."/>
        </authorList>
    </citation>
    <scope>NUCLEOTIDE SEQUENCE</scope>
    <source>
        <strain evidence="4">CHB12</strain>
    </source>
</reference>
<name>A0A915ZY03_9GLOM</name>
<protein>
    <recommendedName>
        <fullName evidence="3">HTH CENPB-type domain-containing protein</fullName>
    </recommendedName>
</protein>
<evidence type="ECO:0000313" key="4">
    <source>
        <dbReference type="EMBL" id="CAB5394318.1"/>
    </source>
</evidence>
<dbReference type="GO" id="GO:0003677">
    <property type="term" value="F:DNA binding"/>
    <property type="evidence" value="ECO:0007669"/>
    <property type="project" value="UniProtKB-KW"/>
</dbReference>
<evidence type="ECO:0000256" key="1">
    <source>
        <dbReference type="ARBA" id="ARBA00023125"/>
    </source>
</evidence>
<dbReference type="PANTHER" id="PTHR19303">
    <property type="entry name" value="TRANSPOSON"/>
    <property type="match status" value="1"/>
</dbReference>
<dbReference type="SMART" id="SM00674">
    <property type="entry name" value="CENPB"/>
    <property type="match status" value="1"/>
</dbReference>
<feature type="compositionally biased region" description="Basic and acidic residues" evidence="2">
    <location>
        <begin position="309"/>
        <end position="321"/>
    </location>
</feature>
<dbReference type="InterPro" id="IPR004875">
    <property type="entry name" value="DDE_SF_endonuclease_dom"/>
</dbReference>
<organism evidence="4 5">
    <name type="scientific">Rhizophagus irregularis</name>
    <dbReference type="NCBI Taxonomy" id="588596"/>
    <lineage>
        <taxon>Eukaryota</taxon>
        <taxon>Fungi</taxon>
        <taxon>Fungi incertae sedis</taxon>
        <taxon>Mucoromycota</taxon>
        <taxon>Glomeromycotina</taxon>
        <taxon>Glomeromycetes</taxon>
        <taxon>Glomerales</taxon>
        <taxon>Glomeraceae</taxon>
        <taxon>Rhizophagus</taxon>
    </lineage>
</organism>
<dbReference type="PANTHER" id="PTHR19303:SF73">
    <property type="entry name" value="PROTEIN PDC2"/>
    <property type="match status" value="1"/>
</dbReference>
<sequence length="560" mass="64723">MPPIRFKPKQHRSAISDDVKHQICEWSTANKSKRHEERLPNTSMKTQTFRHKEVKFPALEHAMSLWVENVTAGGVILTDLLIKEKAKIFAEAFNIQEEDLSFSNGWLHKFKKRNNIRKYRIHRESGSAPLASLPEERARLQEILGRYSPDCIYNIDETSKKDKSRVTVFLSVNATGTDKLNLWLIGNSKRSRPLSKVNLNRLPVHYRGNPKAWMNSSVFEEVLREIDGYFRVQDKKILLLVDNAPSHFNPHYTPDLEIEQNDYSDDESSNENQSSRGRGGCMDGSRGRGSCMGRSRGRGSRSRGRGGRSRRDGSDRHHSDTSRLQLTHVEVVFLPPNTTSHLQPLDARIIASFKNYFKRKFCRHMLDLFEDGKDINREKINIKEAIDYVAEAWDCVTEEAVQNCWKKTGILPSLSDEDRDNASRIQQEMMDNETADVNQMIEELDMNDDSAASLANTLSNFFQELEEIQTEDILNDADIIRSVQEDTCNESSDSEDDDILVSPSDALKSLETWISFFGQQDNDEFWVEDLKLFKRYFNIIKRLEQQFRKQASIMDYFFSI</sequence>